<reference evidence="2" key="1">
    <citation type="submission" date="2016-10" db="EMBL/GenBank/DDBJ databases">
        <authorList>
            <person name="Varghese N."/>
            <person name="Submissions S."/>
        </authorList>
    </citation>
    <scope>NUCLEOTIDE SEQUENCE [LARGE SCALE GENOMIC DNA]</scope>
    <source>
        <strain evidence="2">DSM 28881</strain>
    </source>
</reference>
<protein>
    <submittedName>
        <fullName evidence="1">Uncharacterized protein</fullName>
    </submittedName>
</protein>
<dbReference type="EMBL" id="FORM01000012">
    <property type="protein sequence ID" value="SFJ62621.1"/>
    <property type="molecule type" value="Genomic_DNA"/>
</dbReference>
<dbReference type="AlphaFoldDB" id="A0A1I3SYE3"/>
<keyword evidence="2" id="KW-1185">Reference proteome</keyword>
<organism evidence="1 2">
    <name type="scientific">Olleya namhaensis</name>
    <dbReference type="NCBI Taxonomy" id="1144750"/>
    <lineage>
        <taxon>Bacteria</taxon>
        <taxon>Pseudomonadati</taxon>
        <taxon>Bacteroidota</taxon>
        <taxon>Flavobacteriia</taxon>
        <taxon>Flavobacteriales</taxon>
        <taxon>Flavobacteriaceae</taxon>
    </lineage>
</organism>
<dbReference type="Proteomes" id="UP000199559">
    <property type="component" value="Unassembled WGS sequence"/>
</dbReference>
<dbReference type="STRING" id="1144750.SAMN05443431_11217"/>
<accession>A0A1I3SYE3</accession>
<proteinExistence type="predicted"/>
<sequence length="162" mass="18173">MVNLQSIEIFNDTEDPITTTSEDLIVYLNIIYDYDDVSVINASSFNFNTAVATSCPDNVYIYQSEFTDLNITADQEINGIAAGQSLNSIMKFAYYNIDNPLDISQFYNTTDSEENTLSRAPDSIVLFFDQTIQSDSPFNLTVAIQNSNQETFTAVSNTYIIE</sequence>
<name>A0A1I3SYE3_9FLAO</name>
<gene>
    <name evidence="1" type="ORF">SAMN05443431_11217</name>
</gene>
<evidence type="ECO:0000313" key="2">
    <source>
        <dbReference type="Proteomes" id="UP000199559"/>
    </source>
</evidence>
<evidence type="ECO:0000313" key="1">
    <source>
        <dbReference type="EMBL" id="SFJ62621.1"/>
    </source>
</evidence>